<feature type="domain" description="VWFA" evidence="3">
    <location>
        <begin position="408"/>
        <end position="573"/>
    </location>
</feature>
<protein>
    <submittedName>
        <fullName evidence="4">VWA domain-containing protein</fullName>
    </submittedName>
</protein>
<dbReference type="InterPro" id="IPR002035">
    <property type="entry name" value="VWF_A"/>
</dbReference>
<dbReference type="SMART" id="SM00327">
    <property type="entry name" value="VWA"/>
    <property type="match status" value="2"/>
</dbReference>
<dbReference type="CDD" id="cd00198">
    <property type="entry name" value="vWFA"/>
    <property type="match status" value="1"/>
</dbReference>
<feature type="transmembrane region" description="Helical" evidence="2">
    <location>
        <begin position="6"/>
        <end position="26"/>
    </location>
</feature>
<dbReference type="Gene3D" id="3.40.50.410">
    <property type="entry name" value="von Willebrand factor, type A domain"/>
    <property type="match status" value="2"/>
</dbReference>
<feature type="compositionally biased region" description="Polar residues" evidence="1">
    <location>
        <begin position="913"/>
        <end position="929"/>
    </location>
</feature>
<evidence type="ECO:0000256" key="1">
    <source>
        <dbReference type="SAM" id="MobiDB-lite"/>
    </source>
</evidence>
<dbReference type="SUPFAM" id="SSF53300">
    <property type="entry name" value="vWA-like"/>
    <property type="match status" value="2"/>
</dbReference>
<feature type="transmembrane region" description="Helical" evidence="2">
    <location>
        <begin position="38"/>
        <end position="60"/>
    </location>
</feature>
<feature type="transmembrane region" description="Helical" evidence="2">
    <location>
        <begin position="830"/>
        <end position="848"/>
    </location>
</feature>
<gene>
    <name evidence="4" type="ORF">GK047_04295</name>
</gene>
<sequence>MGIQFERGWALLLLMPVVLYIGWLWVGMYRLQGWRKKLVVVLRTMVLILLVLALAGAQWYTLIDRKSVVFAADRSASVKAENNLEAWIGKAAQERAPEDEVGIVSLGLKAAIEKALDARGLDAFKFTAQTNSQFTNLASGLQLSASLIRNQKSGRIILLSDGEENAGDFLRQGKLLRDQGVKIDVVPLAAKERKDAAVEALRVPDKLYQAEAYTLEAVIRSTSASSALLRIFEDDQEITAQKVVLSKGENRFAVQSLAKEPGFHRYRAEIYVEGDEQSANNTHYAFSKVQGPPKVLVVEGKSGISKNVEAALQSALISFDTITPELLSNDFITYVSYESIVINNAAATQIPQAKMEMIEQAVRDYGVGLVMFGGEDSYGLGGYFKTPIERALPVYMDLRGKREIPSLGIVLVMDKSGSMAGEKIKLAQEAASRTVDLLRDKDTIGVLGFDASPQWYVEPQKLSDKAGVLDKINAIPADGGTEIYTAVEQAYEKLSQVDAQRKHIILLTDGQSATNQSYETLTASMQKNNITMSTVAIGTDADQYLLKRLADLAKGRYYAAVDQTTIPAIFSREAVLISRTYIVNQPFVPSFSGGSDWRRLLGQGLPSLNGYIATTVKESAEAVLTSPEPDPIFARWHYGSGRSVAWTSDVTGAWTANWIAWPAFSQMLTQMIKWTFPQFQSSPIELSSQLVGNDLTLEAKMLSDRESPVGYGELHAVVTDESLIQHEVNFTSTAPGEFSAQLSVDKSGAYMAKTELLAEGSDVGGEKRILGSATSGFVIPYSPEYRITDGQGLNKLQQLVEMTGGRMLALEHPEEAYNFASAAEKQLTSIAVYLLMAALIVLLLDIAARRISLPPDTLARLAALFRRRRAALASPPSLAETPLARLHERKQLAEHKLLRKAGRPAEGGATVVAASSAQMRPQDEQSAPSATVPVPEAASEAMPDAMSRLLEARRRSRK</sequence>
<keyword evidence="2" id="KW-1133">Transmembrane helix</keyword>
<organism evidence="4">
    <name type="scientific">Paenibacillus sp. SYP-B3998</name>
    <dbReference type="NCBI Taxonomy" id="2678564"/>
    <lineage>
        <taxon>Bacteria</taxon>
        <taxon>Bacillati</taxon>
        <taxon>Bacillota</taxon>
        <taxon>Bacilli</taxon>
        <taxon>Bacillales</taxon>
        <taxon>Paenibacillaceae</taxon>
        <taxon>Paenibacillus</taxon>
    </lineage>
</organism>
<dbReference type="PANTHER" id="PTHR37947:SF2">
    <property type="entry name" value="VON WILLEBRAND FACTOR TYPE A"/>
    <property type="match status" value="1"/>
</dbReference>
<proteinExistence type="predicted"/>
<keyword evidence="2" id="KW-0472">Membrane</keyword>
<evidence type="ECO:0000313" key="4">
    <source>
        <dbReference type="EMBL" id="NEW05240.1"/>
    </source>
</evidence>
<comment type="caution">
    <text evidence="4">The sequence shown here is derived from an EMBL/GenBank/DDBJ whole genome shotgun (WGS) entry which is preliminary data.</text>
</comment>
<dbReference type="EMBL" id="JAAIKC010000001">
    <property type="protein sequence ID" value="NEW05240.1"/>
    <property type="molecule type" value="Genomic_DNA"/>
</dbReference>
<evidence type="ECO:0000259" key="3">
    <source>
        <dbReference type="PROSITE" id="PS50234"/>
    </source>
</evidence>
<feature type="region of interest" description="Disordered" evidence="1">
    <location>
        <begin position="900"/>
        <end position="944"/>
    </location>
</feature>
<dbReference type="PANTHER" id="PTHR37947">
    <property type="entry name" value="BLL2462 PROTEIN"/>
    <property type="match status" value="1"/>
</dbReference>
<evidence type="ECO:0000256" key="2">
    <source>
        <dbReference type="SAM" id="Phobius"/>
    </source>
</evidence>
<dbReference type="Gene3D" id="3.40.50.880">
    <property type="match status" value="1"/>
</dbReference>
<dbReference type="RefSeq" id="WP_163941647.1">
    <property type="nucleotide sequence ID" value="NZ_JAAIKC010000001.1"/>
</dbReference>
<dbReference type="InterPro" id="IPR036465">
    <property type="entry name" value="vWFA_dom_sf"/>
</dbReference>
<dbReference type="AlphaFoldDB" id="A0A6G3ZT47"/>
<reference evidence="4" key="1">
    <citation type="submission" date="2020-02" db="EMBL/GenBank/DDBJ databases">
        <authorList>
            <person name="Shen X.-R."/>
            <person name="Zhang Y.-X."/>
        </authorList>
    </citation>
    <scope>NUCLEOTIDE SEQUENCE</scope>
    <source>
        <strain evidence="4">SYP-B3998</strain>
    </source>
</reference>
<dbReference type="Pfam" id="PF00092">
    <property type="entry name" value="VWA"/>
    <property type="match status" value="1"/>
</dbReference>
<dbReference type="InterPro" id="IPR029062">
    <property type="entry name" value="Class_I_gatase-like"/>
</dbReference>
<keyword evidence="2" id="KW-0812">Transmembrane</keyword>
<accession>A0A6G3ZT47</accession>
<name>A0A6G3ZT47_9BACL</name>
<dbReference type="SUPFAM" id="SSF52317">
    <property type="entry name" value="Class I glutamine amidotransferase-like"/>
    <property type="match status" value="1"/>
</dbReference>
<dbReference type="PROSITE" id="PS50234">
    <property type="entry name" value="VWFA"/>
    <property type="match status" value="1"/>
</dbReference>